<evidence type="ECO:0000313" key="3">
    <source>
        <dbReference type="Proteomes" id="UP000824109"/>
    </source>
</evidence>
<reference evidence="2" key="1">
    <citation type="submission" date="2020-10" db="EMBL/GenBank/DDBJ databases">
        <authorList>
            <person name="Gilroy R."/>
        </authorList>
    </citation>
    <scope>NUCLEOTIDE SEQUENCE</scope>
    <source>
        <strain evidence="2">USAMLcec3-3695</strain>
    </source>
</reference>
<gene>
    <name evidence="2" type="ORF">IAA61_05905</name>
</gene>
<dbReference type="Pfam" id="PF15919">
    <property type="entry name" value="HicB_lk_antitox"/>
    <property type="match status" value="1"/>
</dbReference>
<dbReference type="PANTHER" id="PTHR34504:SF2">
    <property type="entry name" value="UPF0150 PROTEIN SSL0259"/>
    <property type="match status" value="1"/>
</dbReference>
<dbReference type="SUPFAM" id="SSF143100">
    <property type="entry name" value="TTHA1013/TTHA0281-like"/>
    <property type="match status" value="1"/>
</dbReference>
<feature type="domain" description="HicB-like antitoxin of toxin-antitoxin system" evidence="1">
    <location>
        <begin position="6"/>
        <end position="103"/>
    </location>
</feature>
<accession>A0A9D1MBV4</accession>
<organism evidence="2 3">
    <name type="scientific">Candidatus Ornithomonoglobus merdipullorum</name>
    <dbReference type="NCBI Taxonomy" id="2840895"/>
    <lineage>
        <taxon>Bacteria</taxon>
        <taxon>Bacillati</taxon>
        <taxon>Bacillota</taxon>
        <taxon>Clostridia</taxon>
        <taxon>Candidatus Ornithomonoglobus</taxon>
    </lineage>
</organism>
<evidence type="ECO:0000259" key="1">
    <source>
        <dbReference type="Pfam" id="PF15919"/>
    </source>
</evidence>
<dbReference type="Proteomes" id="UP000824109">
    <property type="component" value="Unassembled WGS sequence"/>
</dbReference>
<dbReference type="InterPro" id="IPR051404">
    <property type="entry name" value="TA_system_antitoxin"/>
</dbReference>
<dbReference type="EMBL" id="DVNB01000061">
    <property type="protein sequence ID" value="HIU57329.1"/>
    <property type="molecule type" value="Genomic_DNA"/>
</dbReference>
<dbReference type="Gene3D" id="3.30.160.250">
    <property type="match status" value="1"/>
</dbReference>
<name>A0A9D1MBV4_9FIRM</name>
<reference evidence="2" key="2">
    <citation type="journal article" date="2021" name="PeerJ">
        <title>Extensive microbial diversity within the chicken gut microbiome revealed by metagenomics and culture.</title>
        <authorList>
            <person name="Gilroy R."/>
            <person name="Ravi A."/>
            <person name="Getino M."/>
            <person name="Pursley I."/>
            <person name="Horton D.L."/>
            <person name="Alikhan N.F."/>
            <person name="Baker D."/>
            <person name="Gharbi K."/>
            <person name="Hall N."/>
            <person name="Watson M."/>
            <person name="Adriaenssens E.M."/>
            <person name="Foster-Nyarko E."/>
            <person name="Jarju S."/>
            <person name="Secka A."/>
            <person name="Antonio M."/>
            <person name="Oren A."/>
            <person name="Chaudhuri R.R."/>
            <person name="La Ragione R."/>
            <person name="Hildebrand F."/>
            <person name="Pallen M.J."/>
        </authorList>
    </citation>
    <scope>NUCLEOTIDE SEQUENCE</scope>
    <source>
        <strain evidence="2">USAMLcec3-3695</strain>
    </source>
</reference>
<dbReference type="AlphaFoldDB" id="A0A9D1MBV4"/>
<evidence type="ECO:0000313" key="2">
    <source>
        <dbReference type="EMBL" id="HIU57329.1"/>
    </source>
</evidence>
<comment type="caution">
    <text evidence="2">The sequence shown here is derived from an EMBL/GenBank/DDBJ whole genome shotgun (WGS) entry which is preliminary data.</text>
</comment>
<protein>
    <submittedName>
        <fullName evidence="2">Type II toxin-antitoxin system HicB family antitoxin</fullName>
    </submittedName>
</protein>
<dbReference type="InterPro" id="IPR031807">
    <property type="entry name" value="HicB-like"/>
</dbReference>
<dbReference type="InterPro" id="IPR035069">
    <property type="entry name" value="TTHA1013/TTHA0281-like"/>
</dbReference>
<sequence>MKKYFYPAVFHEEDGGYWVEFPELPGCVTQGDTFEEAYEMAAEALGLYLETENGFKYPDTSKINMAELDKNSCIVMVEFDEIEYLKKMNDRSVKKTLTIPKWLDILATRKNINFSQTLQNALMENIADM</sequence>
<proteinExistence type="predicted"/>
<dbReference type="PANTHER" id="PTHR34504">
    <property type="entry name" value="ANTITOXIN HICB"/>
    <property type="match status" value="1"/>
</dbReference>